<proteinExistence type="predicted"/>
<gene>
    <name evidence="2" type="primary">LOC105268615</name>
</gene>
<sequence>MDSAIINHGFGDHQSWIRRSSSGTEISSTSPVTDCHRHHWYGVTAFFRNSWSGEEFGYRYWNYISQREHGGLSTCRVYLILADDKYTYKATYVHSTYATLGTTC</sequence>
<keyword evidence="1" id="KW-1185">Reference proteome</keyword>
<accession>A0A9R1U348</accession>
<reference evidence="2" key="1">
    <citation type="submission" date="2025-08" db="UniProtKB">
        <authorList>
            <consortium name="RefSeq"/>
        </authorList>
    </citation>
    <scope>IDENTIFICATION</scope>
    <source>
        <strain evidence="2">USDA-PBARC FA_bdor</strain>
        <tissue evidence="2">Whole organism</tissue>
    </source>
</reference>
<evidence type="ECO:0000313" key="1">
    <source>
        <dbReference type="Proteomes" id="UP000694866"/>
    </source>
</evidence>
<dbReference type="GeneID" id="105268615"/>
<name>A0A9R1U348_9HYME</name>
<evidence type="ECO:0000313" key="2">
    <source>
        <dbReference type="RefSeq" id="XP_011306614.1"/>
    </source>
</evidence>
<dbReference type="Proteomes" id="UP000694866">
    <property type="component" value="Unplaced"/>
</dbReference>
<dbReference type="KEGG" id="fas:105268615"/>
<organism evidence="1 2">
    <name type="scientific">Fopius arisanus</name>
    <dbReference type="NCBI Taxonomy" id="64838"/>
    <lineage>
        <taxon>Eukaryota</taxon>
        <taxon>Metazoa</taxon>
        <taxon>Ecdysozoa</taxon>
        <taxon>Arthropoda</taxon>
        <taxon>Hexapoda</taxon>
        <taxon>Insecta</taxon>
        <taxon>Pterygota</taxon>
        <taxon>Neoptera</taxon>
        <taxon>Endopterygota</taxon>
        <taxon>Hymenoptera</taxon>
        <taxon>Apocrita</taxon>
        <taxon>Ichneumonoidea</taxon>
        <taxon>Braconidae</taxon>
        <taxon>Opiinae</taxon>
        <taxon>Fopius</taxon>
    </lineage>
</organism>
<dbReference type="RefSeq" id="XP_011306614.1">
    <property type="nucleotide sequence ID" value="XM_011308312.1"/>
</dbReference>
<protein>
    <submittedName>
        <fullName evidence="2">Uncharacterized protein</fullName>
    </submittedName>
</protein>
<dbReference type="AlphaFoldDB" id="A0A9R1U348"/>